<proteinExistence type="predicted"/>
<evidence type="ECO:0000313" key="1">
    <source>
        <dbReference type="EMBL" id="WVY96055.1"/>
    </source>
</evidence>
<accession>A0AAQ3RLH2</accession>
<sequence>ASSREWLLAEKILHINLLHLPIHIVQEHVHHAGGLPVSRHHHRREDRRHVSWRIREVPFRPSIMIRSHSVEYTLSGRFWSASLHRSLPRSVALVGEQAGSER</sequence>
<dbReference type="AlphaFoldDB" id="A0AAQ3RLH2"/>
<organism evidence="1 2">
    <name type="scientific">Vigna mungo</name>
    <name type="common">Black gram</name>
    <name type="synonym">Phaseolus mungo</name>
    <dbReference type="NCBI Taxonomy" id="3915"/>
    <lineage>
        <taxon>Eukaryota</taxon>
        <taxon>Viridiplantae</taxon>
        <taxon>Streptophyta</taxon>
        <taxon>Embryophyta</taxon>
        <taxon>Tracheophyta</taxon>
        <taxon>Spermatophyta</taxon>
        <taxon>Magnoliopsida</taxon>
        <taxon>eudicotyledons</taxon>
        <taxon>Gunneridae</taxon>
        <taxon>Pentapetalae</taxon>
        <taxon>rosids</taxon>
        <taxon>fabids</taxon>
        <taxon>Fabales</taxon>
        <taxon>Fabaceae</taxon>
        <taxon>Papilionoideae</taxon>
        <taxon>50 kb inversion clade</taxon>
        <taxon>NPAAA clade</taxon>
        <taxon>indigoferoid/millettioid clade</taxon>
        <taxon>Phaseoleae</taxon>
        <taxon>Vigna</taxon>
    </lineage>
</organism>
<evidence type="ECO:0000313" key="2">
    <source>
        <dbReference type="Proteomes" id="UP001374535"/>
    </source>
</evidence>
<dbReference type="EMBL" id="CP144692">
    <property type="protein sequence ID" value="WVY96055.1"/>
    <property type="molecule type" value="Genomic_DNA"/>
</dbReference>
<reference evidence="1 2" key="1">
    <citation type="journal article" date="2023" name="Life. Sci Alliance">
        <title>Evolutionary insights into 3D genome organization and epigenetic landscape of Vigna mungo.</title>
        <authorList>
            <person name="Junaid A."/>
            <person name="Singh B."/>
            <person name="Bhatia S."/>
        </authorList>
    </citation>
    <scope>NUCLEOTIDE SEQUENCE [LARGE SCALE GENOMIC DNA]</scope>
    <source>
        <strain evidence="1">Urdbean</strain>
    </source>
</reference>
<feature type="non-terminal residue" evidence="1">
    <location>
        <position position="102"/>
    </location>
</feature>
<dbReference type="Proteomes" id="UP001374535">
    <property type="component" value="Chromosome 9"/>
</dbReference>
<protein>
    <submittedName>
        <fullName evidence="1">Uncharacterized protein</fullName>
    </submittedName>
</protein>
<keyword evidence="2" id="KW-1185">Reference proteome</keyword>
<gene>
    <name evidence="1" type="ORF">V8G54_028206</name>
</gene>
<name>A0AAQ3RLH2_VIGMU</name>